<dbReference type="GO" id="GO:0005524">
    <property type="term" value="F:ATP binding"/>
    <property type="evidence" value="ECO:0007669"/>
    <property type="project" value="UniProtKB-KW"/>
</dbReference>
<evidence type="ECO:0000256" key="5">
    <source>
        <dbReference type="ARBA" id="ARBA00023136"/>
    </source>
</evidence>
<keyword evidence="5 6" id="KW-0472">Membrane</keyword>
<keyword evidence="4 6" id="KW-1133">Transmembrane helix</keyword>
<evidence type="ECO:0000256" key="4">
    <source>
        <dbReference type="ARBA" id="ARBA00022989"/>
    </source>
</evidence>
<keyword evidence="2" id="KW-0547">Nucleotide-binding</keyword>
<evidence type="ECO:0000313" key="7">
    <source>
        <dbReference type="EMBL" id="RVX14725.1"/>
    </source>
</evidence>
<dbReference type="Proteomes" id="UP000288805">
    <property type="component" value="Unassembled WGS sequence"/>
</dbReference>
<dbReference type="SUPFAM" id="SSF90123">
    <property type="entry name" value="ABC transporter transmembrane region"/>
    <property type="match status" value="1"/>
</dbReference>
<feature type="transmembrane region" description="Helical" evidence="6">
    <location>
        <begin position="130"/>
        <end position="151"/>
    </location>
</feature>
<organism evidence="7 8">
    <name type="scientific">Vitis vinifera</name>
    <name type="common">Grape</name>
    <dbReference type="NCBI Taxonomy" id="29760"/>
    <lineage>
        <taxon>Eukaryota</taxon>
        <taxon>Viridiplantae</taxon>
        <taxon>Streptophyta</taxon>
        <taxon>Embryophyta</taxon>
        <taxon>Tracheophyta</taxon>
        <taxon>Spermatophyta</taxon>
        <taxon>Magnoliopsida</taxon>
        <taxon>eudicotyledons</taxon>
        <taxon>Gunneridae</taxon>
        <taxon>Pentapetalae</taxon>
        <taxon>rosids</taxon>
        <taxon>Vitales</taxon>
        <taxon>Vitaceae</taxon>
        <taxon>Viteae</taxon>
        <taxon>Vitis</taxon>
    </lineage>
</organism>
<dbReference type="InterPro" id="IPR050173">
    <property type="entry name" value="ABC_transporter_C-like"/>
</dbReference>
<gene>
    <name evidence="7" type="primary">ABCC3_12</name>
    <name evidence="7" type="ORF">CK203_011887</name>
</gene>
<dbReference type="Gene3D" id="1.20.1560.10">
    <property type="entry name" value="ABC transporter type 1, transmembrane domain"/>
    <property type="match status" value="1"/>
</dbReference>
<name>A0A438K0I9_VITVI</name>
<evidence type="ECO:0000256" key="3">
    <source>
        <dbReference type="ARBA" id="ARBA00022840"/>
    </source>
</evidence>
<accession>A0A438K0I9</accession>
<protein>
    <submittedName>
        <fullName evidence="7">ABC transporter C family member 3</fullName>
    </submittedName>
</protein>
<comment type="caution">
    <text evidence="7">The sequence shown here is derived from an EMBL/GenBank/DDBJ whole genome shotgun (WGS) entry which is preliminary data.</text>
</comment>
<evidence type="ECO:0000256" key="1">
    <source>
        <dbReference type="ARBA" id="ARBA00022692"/>
    </source>
</evidence>
<dbReference type="InterPro" id="IPR036640">
    <property type="entry name" value="ABC1_TM_sf"/>
</dbReference>
<feature type="transmembrane region" description="Helical" evidence="6">
    <location>
        <begin position="100"/>
        <end position="118"/>
    </location>
</feature>
<proteinExistence type="predicted"/>
<evidence type="ECO:0000256" key="6">
    <source>
        <dbReference type="SAM" id="Phobius"/>
    </source>
</evidence>
<dbReference type="AlphaFoldDB" id="A0A438K0I9"/>
<evidence type="ECO:0000256" key="2">
    <source>
        <dbReference type="ARBA" id="ARBA00022741"/>
    </source>
</evidence>
<dbReference type="PANTHER" id="PTHR24223:SF181">
    <property type="entry name" value="ABC TRANSPORTER C FAMILY MEMBER 3"/>
    <property type="match status" value="1"/>
</dbReference>
<sequence length="266" mass="29866">MVGLEAMVTYPGIGFLLNPVFLRAFSASLHLVLLLLLFVSWVCKRINGGALENCKRTRNGWSGEKLVTLLDLVLRTLSWGAVCVYLHTQFHGSVEPKFPFLLRVWWGFYFSISCYCLVIDIVKKDQSLQVQFLVPDIVYVITGLFLCYSGFSGKNQDLGDVPQLDTSNSVVAVFPAFRNKLQCDCGGSNGVTTLKLLVECLSLRQCSFRLQQVGFRIRAVMITMIYNKGLTLSCQSKQGHTTGEIINFMSVDAERIGDFIWYMHGC</sequence>
<evidence type="ECO:0000313" key="8">
    <source>
        <dbReference type="Proteomes" id="UP000288805"/>
    </source>
</evidence>
<keyword evidence="3" id="KW-0067">ATP-binding</keyword>
<reference evidence="7 8" key="1">
    <citation type="journal article" date="2018" name="PLoS Genet.">
        <title>Population sequencing reveals clonal diversity and ancestral inbreeding in the grapevine cultivar Chardonnay.</title>
        <authorList>
            <person name="Roach M.J."/>
            <person name="Johnson D.L."/>
            <person name="Bohlmann J."/>
            <person name="van Vuuren H.J."/>
            <person name="Jones S.J."/>
            <person name="Pretorius I.S."/>
            <person name="Schmidt S.A."/>
            <person name="Borneman A.R."/>
        </authorList>
    </citation>
    <scope>NUCLEOTIDE SEQUENCE [LARGE SCALE GENOMIC DNA]</scope>
    <source>
        <strain evidence="8">cv. Chardonnay</strain>
        <tissue evidence="7">Leaf</tissue>
    </source>
</reference>
<keyword evidence="1 6" id="KW-0812">Transmembrane</keyword>
<feature type="transmembrane region" description="Helical" evidence="6">
    <location>
        <begin position="20"/>
        <end position="43"/>
    </location>
</feature>
<dbReference type="EMBL" id="QGNW01000020">
    <property type="protein sequence ID" value="RVX14725.1"/>
    <property type="molecule type" value="Genomic_DNA"/>
</dbReference>
<dbReference type="PANTHER" id="PTHR24223">
    <property type="entry name" value="ATP-BINDING CASSETTE SUB-FAMILY C"/>
    <property type="match status" value="1"/>
</dbReference>
<dbReference type="GO" id="GO:0016020">
    <property type="term" value="C:membrane"/>
    <property type="evidence" value="ECO:0007669"/>
    <property type="project" value="InterPro"/>
</dbReference>